<organism evidence="13 14">
    <name type="scientific">Candidatus Roizmanbacteria bacterium RIFCSPHIGHO2_01_FULL_39_24</name>
    <dbReference type="NCBI Taxonomy" id="1802032"/>
    <lineage>
        <taxon>Bacteria</taxon>
        <taxon>Candidatus Roizmaniibacteriota</taxon>
    </lineage>
</organism>
<dbReference type="NCBIfam" id="NF003519">
    <property type="entry name" value="PRK05182.2-5"/>
    <property type="match status" value="1"/>
</dbReference>
<feature type="region of interest" description="Alpha C-terminal domain (alpha-CTD)" evidence="11">
    <location>
        <begin position="243"/>
        <end position="310"/>
    </location>
</feature>
<protein>
    <recommendedName>
        <fullName evidence="3 11">DNA-directed RNA polymerase subunit alpha</fullName>
        <shortName evidence="11">RNAP subunit alpha</shortName>
        <ecNumber evidence="2 11">2.7.7.6</ecNumber>
    </recommendedName>
    <alternativeName>
        <fullName evidence="9 11">RNA polymerase subunit alpha</fullName>
    </alternativeName>
    <alternativeName>
        <fullName evidence="8 11">Transcriptase subunit alpha</fullName>
    </alternativeName>
</protein>
<comment type="similarity">
    <text evidence="1 11">Belongs to the RNA polymerase alpha chain family.</text>
</comment>
<dbReference type="InterPro" id="IPR011262">
    <property type="entry name" value="DNA-dir_RNA_pol_insert"/>
</dbReference>
<dbReference type="GO" id="GO:0005737">
    <property type="term" value="C:cytoplasm"/>
    <property type="evidence" value="ECO:0007669"/>
    <property type="project" value="UniProtKB-ARBA"/>
</dbReference>
<dbReference type="Gene3D" id="3.30.1360.10">
    <property type="entry name" value="RNA polymerase, RBP11-like subunit"/>
    <property type="match status" value="1"/>
</dbReference>
<evidence type="ECO:0000256" key="10">
    <source>
        <dbReference type="ARBA" id="ARBA00048552"/>
    </source>
</evidence>
<feature type="region of interest" description="Alpha N-terminal domain (alpha-NTD)" evidence="11">
    <location>
        <begin position="1"/>
        <end position="223"/>
    </location>
</feature>
<comment type="function">
    <text evidence="11">DNA-dependent RNA polymerase catalyzes the transcription of DNA into RNA using the four ribonucleoside triphosphates as substrates.</text>
</comment>
<dbReference type="InterPro" id="IPR011773">
    <property type="entry name" value="DNA-dir_RpoA"/>
</dbReference>
<dbReference type="GO" id="GO:0003899">
    <property type="term" value="F:DNA-directed RNA polymerase activity"/>
    <property type="evidence" value="ECO:0007669"/>
    <property type="project" value="UniProtKB-UniRule"/>
</dbReference>
<dbReference type="InterPro" id="IPR036643">
    <property type="entry name" value="RNApol_insert_sf"/>
</dbReference>
<evidence type="ECO:0000259" key="12">
    <source>
        <dbReference type="SMART" id="SM00662"/>
    </source>
</evidence>
<dbReference type="AlphaFoldDB" id="A0A1F7GLC3"/>
<evidence type="ECO:0000256" key="6">
    <source>
        <dbReference type="ARBA" id="ARBA00022695"/>
    </source>
</evidence>
<dbReference type="InterPro" id="IPR011263">
    <property type="entry name" value="DNA-dir_RNA_pol_RpoA/D/Rpb3"/>
</dbReference>
<dbReference type="FunFam" id="2.170.120.12:FF:000001">
    <property type="entry name" value="DNA-directed RNA polymerase subunit alpha"/>
    <property type="match status" value="1"/>
</dbReference>
<comment type="catalytic activity">
    <reaction evidence="10 11">
        <text>RNA(n) + a ribonucleoside 5'-triphosphate = RNA(n+1) + diphosphate</text>
        <dbReference type="Rhea" id="RHEA:21248"/>
        <dbReference type="Rhea" id="RHEA-COMP:14527"/>
        <dbReference type="Rhea" id="RHEA-COMP:17342"/>
        <dbReference type="ChEBI" id="CHEBI:33019"/>
        <dbReference type="ChEBI" id="CHEBI:61557"/>
        <dbReference type="ChEBI" id="CHEBI:140395"/>
        <dbReference type="EC" id="2.7.7.6"/>
    </reaction>
</comment>
<comment type="subunit">
    <text evidence="11">Homodimer. The RNAP catalytic core consists of 2 alpha, 1 beta, 1 beta' and 1 omega subunit. When a sigma factor is associated with the core the holoenzyme is formed, which can initiate transcription.</text>
</comment>
<dbReference type="SUPFAM" id="SSF55257">
    <property type="entry name" value="RBP11-like subunits of RNA polymerase"/>
    <property type="match status" value="1"/>
</dbReference>
<keyword evidence="4 11" id="KW-0240">DNA-directed RNA polymerase</keyword>
<dbReference type="InterPro" id="IPR036603">
    <property type="entry name" value="RBP11-like"/>
</dbReference>
<dbReference type="Pfam" id="PF01000">
    <property type="entry name" value="RNA_pol_A_bac"/>
    <property type="match status" value="1"/>
</dbReference>
<gene>
    <name evidence="11" type="primary">rpoA</name>
    <name evidence="13" type="ORF">A2799_01565</name>
</gene>
<comment type="caution">
    <text evidence="13">The sequence shown here is derived from an EMBL/GenBank/DDBJ whole genome shotgun (WGS) entry which is preliminary data.</text>
</comment>
<dbReference type="GO" id="GO:0006351">
    <property type="term" value="P:DNA-templated transcription"/>
    <property type="evidence" value="ECO:0007669"/>
    <property type="project" value="UniProtKB-UniRule"/>
</dbReference>
<dbReference type="GO" id="GO:0000428">
    <property type="term" value="C:DNA-directed RNA polymerase complex"/>
    <property type="evidence" value="ECO:0007669"/>
    <property type="project" value="UniProtKB-KW"/>
</dbReference>
<dbReference type="HAMAP" id="MF_00059">
    <property type="entry name" value="RNApol_bact_RpoA"/>
    <property type="match status" value="1"/>
</dbReference>
<dbReference type="Pfam" id="PF01193">
    <property type="entry name" value="RNA_pol_L"/>
    <property type="match status" value="1"/>
</dbReference>
<dbReference type="EMBL" id="MFZH01000007">
    <property type="protein sequence ID" value="OGK19699.1"/>
    <property type="molecule type" value="Genomic_DNA"/>
</dbReference>
<proteinExistence type="inferred from homology"/>
<evidence type="ECO:0000313" key="13">
    <source>
        <dbReference type="EMBL" id="OGK19699.1"/>
    </source>
</evidence>
<dbReference type="GO" id="GO:0003677">
    <property type="term" value="F:DNA binding"/>
    <property type="evidence" value="ECO:0007669"/>
    <property type="project" value="UniProtKB-UniRule"/>
</dbReference>
<keyword evidence="5 11" id="KW-0808">Transferase</keyword>
<evidence type="ECO:0000256" key="3">
    <source>
        <dbReference type="ARBA" id="ARBA00015972"/>
    </source>
</evidence>
<evidence type="ECO:0000256" key="2">
    <source>
        <dbReference type="ARBA" id="ARBA00012418"/>
    </source>
</evidence>
<dbReference type="CDD" id="cd06928">
    <property type="entry name" value="RNAP_alpha_NTD"/>
    <property type="match status" value="1"/>
</dbReference>
<keyword evidence="7 11" id="KW-0804">Transcription</keyword>
<evidence type="ECO:0000256" key="7">
    <source>
        <dbReference type="ARBA" id="ARBA00023163"/>
    </source>
</evidence>
<dbReference type="InterPro" id="IPR011260">
    <property type="entry name" value="RNAP_asu_C"/>
</dbReference>
<dbReference type="SUPFAM" id="SSF56553">
    <property type="entry name" value="Insert subdomain of RNA polymerase alpha subunit"/>
    <property type="match status" value="1"/>
</dbReference>
<dbReference type="SUPFAM" id="SSF47789">
    <property type="entry name" value="C-terminal domain of RNA polymerase alpha subunit"/>
    <property type="match status" value="1"/>
</dbReference>
<evidence type="ECO:0000256" key="4">
    <source>
        <dbReference type="ARBA" id="ARBA00022478"/>
    </source>
</evidence>
<dbReference type="Proteomes" id="UP000176850">
    <property type="component" value="Unassembled WGS sequence"/>
</dbReference>
<sequence>MLKPNFLTEKVEVLDGYGKFIISPLPAGFGQTLGHSIRRALLSSIEGASITHVKIDGVNHQFSTIEGLKESVLDMILNLKLLRFKTTGTGPFTVSYTGKGIGKITGADFKGAAVSVANPDQYIAEITSAKTKLSIDLDIEKGIGYTTAEEKEKKEFGVLSVDSIFSPVSKVNYQVEGVRVGRTSDFDKLTLEIWTDATIDPLKALEIAASTLSSFFGYILSDAQVAEDALNNAAAQIKISKEIDKKVYQTIIDELDLPTRVINALLREKIETVEDLLARGKDELVGLKGVGRKSVDLIEKELEKLGIPFE</sequence>
<name>A0A1F7GLC3_9BACT</name>
<evidence type="ECO:0000256" key="11">
    <source>
        <dbReference type="HAMAP-Rule" id="MF_00059"/>
    </source>
</evidence>
<dbReference type="SMART" id="SM00662">
    <property type="entry name" value="RPOLD"/>
    <property type="match status" value="1"/>
</dbReference>
<dbReference type="EC" id="2.7.7.6" evidence="2 11"/>
<dbReference type="Gene3D" id="2.170.120.12">
    <property type="entry name" value="DNA-directed RNA polymerase, insert domain"/>
    <property type="match status" value="1"/>
</dbReference>
<evidence type="ECO:0000256" key="1">
    <source>
        <dbReference type="ARBA" id="ARBA00007123"/>
    </source>
</evidence>
<feature type="domain" description="DNA-directed RNA polymerase RpoA/D/Rpb3-type" evidence="12">
    <location>
        <begin position="17"/>
        <end position="222"/>
    </location>
</feature>
<evidence type="ECO:0000313" key="14">
    <source>
        <dbReference type="Proteomes" id="UP000176850"/>
    </source>
</evidence>
<evidence type="ECO:0000256" key="9">
    <source>
        <dbReference type="ARBA" id="ARBA00033070"/>
    </source>
</evidence>
<dbReference type="NCBIfam" id="TIGR02027">
    <property type="entry name" value="rpoA"/>
    <property type="match status" value="1"/>
</dbReference>
<dbReference type="GO" id="GO:0046983">
    <property type="term" value="F:protein dimerization activity"/>
    <property type="evidence" value="ECO:0007669"/>
    <property type="project" value="InterPro"/>
</dbReference>
<comment type="domain">
    <text evidence="11">The N-terminal domain is essential for RNAP assembly and basal transcription, whereas the C-terminal domain is involved in interaction with transcriptional regulators and with upstream promoter elements.</text>
</comment>
<dbReference type="Pfam" id="PF03118">
    <property type="entry name" value="RNA_pol_A_CTD"/>
    <property type="match status" value="1"/>
</dbReference>
<dbReference type="Gene3D" id="1.10.150.20">
    <property type="entry name" value="5' to 3' exonuclease, C-terminal subdomain"/>
    <property type="match status" value="1"/>
</dbReference>
<evidence type="ECO:0000256" key="8">
    <source>
        <dbReference type="ARBA" id="ARBA00032524"/>
    </source>
</evidence>
<evidence type="ECO:0000256" key="5">
    <source>
        <dbReference type="ARBA" id="ARBA00022679"/>
    </source>
</evidence>
<reference evidence="13 14" key="1">
    <citation type="journal article" date="2016" name="Nat. Commun.">
        <title>Thousands of microbial genomes shed light on interconnected biogeochemical processes in an aquifer system.</title>
        <authorList>
            <person name="Anantharaman K."/>
            <person name="Brown C.T."/>
            <person name="Hug L.A."/>
            <person name="Sharon I."/>
            <person name="Castelle C.J."/>
            <person name="Probst A.J."/>
            <person name="Thomas B.C."/>
            <person name="Singh A."/>
            <person name="Wilkins M.J."/>
            <person name="Karaoz U."/>
            <person name="Brodie E.L."/>
            <person name="Williams K.H."/>
            <person name="Hubbard S.S."/>
            <person name="Banfield J.F."/>
        </authorList>
    </citation>
    <scope>NUCLEOTIDE SEQUENCE [LARGE SCALE GENOMIC DNA]</scope>
</reference>
<accession>A0A1F7GLC3</accession>
<keyword evidence="6 11" id="KW-0548">Nucleotidyltransferase</keyword>